<reference evidence="2 3" key="1">
    <citation type="submission" date="2018-10" db="EMBL/GenBank/DDBJ databases">
        <title>Natronolimnobius sp. XQ-INN 246 isolated from Inner Mongolia Autonomous Region of China.</title>
        <authorList>
            <person name="Xue Q."/>
        </authorList>
    </citation>
    <scope>NUCLEOTIDE SEQUENCE [LARGE SCALE GENOMIC DNA]</scope>
    <source>
        <strain evidence="2 3">XQ-INN 246</strain>
    </source>
</reference>
<feature type="domain" description="Pyrrolo-quinoline quinone repeat" evidence="1">
    <location>
        <begin position="161"/>
        <end position="376"/>
    </location>
</feature>
<dbReference type="OrthoDB" id="169171at2157"/>
<organism evidence="2 3">
    <name type="scientific">Salinadaptatus halalkaliphilus</name>
    <dbReference type="NCBI Taxonomy" id="2419781"/>
    <lineage>
        <taxon>Archaea</taxon>
        <taxon>Methanobacteriati</taxon>
        <taxon>Methanobacteriota</taxon>
        <taxon>Stenosarchaea group</taxon>
        <taxon>Halobacteria</taxon>
        <taxon>Halobacteriales</taxon>
        <taxon>Natrialbaceae</taxon>
        <taxon>Salinadaptatus</taxon>
    </lineage>
</organism>
<dbReference type="InterPro" id="IPR018391">
    <property type="entry name" value="PQQ_b-propeller_rpt"/>
</dbReference>
<dbReference type="PANTHER" id="PTHR34512">
    <property type="entry name" value="CELL SURFACE PROTEIN"/>
    <property type="match status" value="1"/>
</dbReference>
<evidence type="ECO:0000313" key="2">
    <source>
        <dbReference type="EMBL" id="THE63818.1"/>
    </source>
</evidence>
<dbReference type="Gene3D" id="2.130.10.10">
    <property type="entry name" value="YVTN repeat-like/Quinoprotein amine dehydrogenase"/>
    <property type="match status" value="1"/>
</dbReference>
<dbReference type="Gene3D" id="2.40.128.630">
    <property type="match status" value="1"/>
</dbReference>
<protein>
    <submittedName>
        <fullName evidence="2">Pyrrolo-quinoline quinone</fullName>
    </submittedName>
</protein>
<dbReference type="PANTHER" id="PTHR34512:SF30">
    <property type="entry name" value="OUTER MEMBRANE PROTEIN ASSEMBLY FACTOR BAMB"/>
    <property type="match status" value="1"/>
</dbReference>
<dbReference type="Pfam" id="PF13360">
    <property type="entry name" value="PQQ_2"/>
    <property type="match status" value="1"/>
</dbReference>
<dbReference type="RefSeq" id="WP_141465661.1">
    <property type="nucleotide sequence ID" value="NZ_RBZW01000055.1"/>
</dbReference>
<dbReference type="EMBL" id="RBZW01000055">
    <property type="protein sequence ID" value="THE63818.1"/>
    <property type="molecule type" value="Genomic_DNA"/>
</dbReference>
<dbReference type="SUPFAM" id="SSF50998">
    <property type="entry name" value="Quinoprotein alcohol dehydrogenase-like"/>
    <property type="match status" value="1"/>
</dbReference>
<dbReference type="Proteomes" id="UP000318864">
    <property type="component" value="Unassembled WGS sequence"/>
</dbReference>
<evidence type="ECO:0000259" key="1">
    <source>
        <dbReference type="Pfam" id="PF13360"/>
    </source>
</evidence>
<dbReference type="SMART" id="SM00564">
    <property type="entry name" value="PQQ"/>
    <property type="match status" value="5"/>
</dbReference>
<gene>
    <name evidence="2" type="ORF">D8Y22_15885</name>
</gene>
<evidence type="ECO:0000313" key="3">
    <source>
        <dbReference type="Proteomes" id="UP000318864"/>
    </source>
</evidence>
<keyword evidence="3" id="KW-1185">Reference proteome</keyword>
<dbReference type="InterPro" id="IPR002372">
    <property type="entry name" value="PQQ_rpt_dom"/>
</dbReference>
<dbReference type="InterPro" id="IPR011047">
    <property type="entry name" value="Quinoprotein_ADH-like_sf"/>
</dbReference>
<sequence length="411" mass="44032">MPSRRSVLAAGGLVAAGLADSVRAVVDGPEPNSAVSTAFTETVDWPMVRYDAAGTGYNPDASGPTDDVRVRWEYEIDHGEFAWQAPILAGDTLFATGRDSIIALERETGDVQFTRSGAFRSAPAHAEASAYRTDTLAVSSPDSIDGLNAGGGYELFGLEFGSQRWRSVGRGLDTPFRSDPTTRPPVTDGETVYAIAPNAHRAVAIDASSGDLEWEFSIDELPLATPYRPVVWDDTVYLVGLPTTVAAINAESGTRRWATGLEQIDLLPPTATPEGVLVPGNRQVSLLGHADGDVRWEYTHDGNADDGRVAVAEGTVFCTDGEGSLHAIDLEEGTERWTADTEYSFQTNPVVADGVVYLGDFRWDELLAFDAETGESLLAYDDGAGFSQPIFGDGVCYVVENQRILALEEAT</sequence>
<name>A0A4S3TMM9_9EURY</name>
<accession>A0A4S3TMM9</accession>
<dbReference type="Gene3D" id="2.140.10.10">
    <property type="entry name" value="Quinoprotein alcohol dehydrogenase-like superfamily"/>
    <property type="match status" value="1"/>
</dbReference>
<comment type="caution">
    <text evidence="2">The sequence shown here is derived from an EMBL/GenBank/DDBJ whole genome shotgun (WGS) entry which is preliminary data.</text>
</comment>
<dbReference type="InterPro" id="IPR015943">
    <property type="entry name" value="WD40/YVTN_repeat-like_dom_sf"/>
</dbReference>
<proteinExistence type="predicted"/>
<dbReference type="AlphaFoldDB" id="A0A4S3TMM9"/>